<gene>
    <name evidence="2" type="ORF">Kpho01_34240</name>
</gene>
<feature type="compositionally biased region" description="Low complexity" evidence="1">
    <location>
        <begin position="151"/>
        <end position="166"/>
    </location>
</feature>
<accession>A0A9W6PIB1</accession>
<dbReference type="Proteomes" id="UP001165143">
    <property type="component" value="Unassembled WGS sequence"/>
</dbReference>
<organism evidence="2 3">
    <name type="scientific">Kitasatospora phosalacinea</name>
    <dbReference type="NCBI Taxonomy" id="2065"/>
    <lineage>
        <taxon>Bacteria</taxon>
        <taxon>Bacillati</taxon>
        <taxon>Actinomycetota</taxon>
        <taxon>Actinomycetes</taxon>
        <taxon>Kitasatosporales</taxon>
        <taxon>Streptomycetaceae</taxon>
        <taxon>Kitasatospora</taxon>
    </lineage>
</organism>
<evidence type="ECO:0000256" key="1">
    <source>
        <dbReference type="SAM" id="MobiDB-lite"/>
    </source>
</evidence>
<dbReference type="EMBL" id="BSRX01000018">
    <property type="protein sequence ID" value="GLW55413.1"/>
    <property type="molecule type" value="Genomic_DNA"/>
</dbReference>
<evidence type="ECO:0000313" key="3">
    <source>
        <dbReference type="Proteomes" id="UP001165143"/>
    </source>
</evidence>
<feature type="region of interest" description="Disordered" evidence="1">
    <location>
        <begin position="145"/>
        <end position="166"/>
    </location>
</feature>
<reference evidence="2" key="1">
    <citation type="submission" date="2023-02" db="EMBL/GenBank/DDBJ databases">
        <title>Kitasatospora phosalacinea NBRC 14362.</title>
        <authorList>
            <person name="Ichikawa N."/>
            <person name="Sato H."/>
            <person name="Tonouchi N."/>
        </authorList>
    </citation>
    <scope>NUCLEOTIDE SEQUENCE</scope>
    <source>
        <strain evidence="2">NBRC 14362</strain>
    </source>
</reference>
<dbReference type="AlphaFoldDB" id="A0A9W6PIB1"/>
<protein>
    <submittedName>
        <fullName evidence="2">Uncharacterized protein</fullName>
    </submittedName>
</protein>
<name>A0A9W6PIB1_9ACTN</name>
<dbReference type="RefSeq" id="WP_033251678.1">
    <property type="nucleotide sequence ID" value="NZ_BSRX01000018.1"/>
</dbReference>
<comment type="caution">
    <text evidence="2">The sequence shown here is derived from an EMBL/GenBank/DDBJ whole genome shotgun (WGS) entry which is preliminary data.</text>
</comment>
<evidence type="ECO:0000313" key="2">
    <source>
        <dbReference type="EMBL" id="GLW55413.1"/>
    </source>
</evidence>
<dbReference type="OrthoDB" id="3873771at2"/>
<sequence length="178" mass="19412">MSAARAWHRRPLTWALVVLLALGGGLVGAREAWGNCWPMHPHDARAYRQYDCANLGGPRNLATLLRYYDVTLPADATGVRYYSDDNSASGPDVLFLRFTVPPATATAHLAALHATETPTDPDTALRDTAELRRRDHVDWSFPPESPHHVLTFGPTPTGTAVTTPTGDTTTVHLTVLHP</sequence>
<proteinExistence type="predicted"/>